<evidence type="ECO:0000256" key="2">
    <source>
        <dbReference type="ARBA" id="ARBA00022801"/>
    </source>
</evidence>
<sequence>MHSRVPLLVLLLSLLSAGFLQITSGDEQAQQVGVCYGTFADNQPSAQEAVALVQSVGIQRMRLYGPDHNALQSLRNNGVQVVLGVPNEQLQGVASSQDKANQWIQDNVKNYQDVNFRFIVVGNGITPYHDQTSQFAEFVLPAMQNIQNAINAFGLQNRMRVTTAVDQSEILRASYQPSQAEFREEAREFIDPIIQFLVKNNNTPFLVNLHPFFSFIHRKEEIPTEMEAQAHGQLRSARLDYATFRSSLTKVQDGPLTYTNVFDSMVDSIHSALEKAGGSSLNVVVSEVGWPTAGHYAANMDNSRTHNVGLMNHVRNYGTPKRPQNRVETYLFSLFDENKKDQEVDRHWGIFWNNKQAKYDINFQNQ</sequence>
<dbReference type="InterPro" id="IPR000490">
    <property type="entry name" value="Glyco_hydro_17"/>
</dbReference>
<keyword evidence="3 5" id="KW-0326">Glycosidase</keyword>
<evidence type="ECO:0000313" key="7">
    <source>
        <dbReference type="EMBL" id="KAK1354898.1"/>
    </source>
</evidence>
<feature type="signal peptide" evidence="6">
    <location>
        <begin position="1"/>
        <end position="25"/>
    </location>
</feature>
<evidence type="ECO:0000256" key="1">
    <source>
        <dbReference type="ARBA" id="ARBA00008773"/>
    </source>
</evidence>
<reference evidence="7" key="1">
    <citation type="submission" date="2023-02" db="EMBL/GenBank/DDBJ databases">
        <title>Genome of toxic invasive species Heracleum sosnowskyi carries increased number of genes despite the absence of recent whole-genome duplications.</title>
        <authorList>
            <person name="Schelkunov M."/>
            <person name="Shtratnikova V."/>
            <person name="Makarenko M."/>
            <person name="Klepikova A."/>
            <person name="Omelchenko D."/>
            <person name="Novikova G."/>
            <person name="Obukhova E."/>
            <person name="Bogdanov V."/>
            <person name="Penin A."/>
            <person name="Logacheva M."/>
        </authorList>
    </citation>
    <scope>NUCLEOTIDE SEQUENCE</scope>
    <source>
        <strain evidence="7">Hsosn_3</strain>
        <tissue evidence="7">Leaf</tissue>
    </source>
</reference>
<keyword evidence="8" id="KW-1185">Reference proteome</keyword>
<dbReference type="Pfam" id="PF00332">
    <property type="entry name" value="Glyco_hydro_17"/>
    <property type="match status" value="1"/>
</dbReference>
<organism evidence="7 8">
    <name type="scientific">Heracleum sosnowskyi</name>
    <dbReference type="NCBI Taxonomy" id="360622"/>
    <lineage>
        <taxon>Eukaryota</taxon>
        <taxon>Viridiplantae</taxon>
        <taxon>Streptophyta</taxon>
        <taxon>Embryophyta</taxon>
        <taxon>Tracheophyta</taxon>
        <taxon>Spermatophyta</taxon>
        <taxon>Magnoliopsida</taxon>
        <taxon>eudicotyledons</taxon>
        <taxon>Gunneridae</taxon>
        <taxon>Pentapetalae</taxon>
        <taxon>asterids</taxon>
        <taxon>campanulids</taxon>
        <taxon>Apiales</taxon>
        <taxon>Apiaceae</taxon>
        <taxon>Apioideae</taxon>
        <taxon>apioid superclade</taxon>
        <taxon>Tordylieae</taxon>
        <taxon>Tordyliinae</taxon>
        <taxon>Heracleum</taxon>
    </lineage>
</organism>
<evidence type="ECO:0000256" key="3">
    <source>
        <dbReference type="ARBA" id="ARBA00023295"/>
    </source>
</evidence>
<reference evidence="7" key="2">
    <citation type="submission" date="2023-05" db="EMBL/GenBank/DDBJ databases">
        <authorList>
            <person name="Schelkunov M.I."/>
        </authorList>
    </citation>
    <scope>NUCLEOTIDE SEQUENCE</scope>
    <source>
        <strain evidence="7">Hsosn_3</strain>
        <tissue evidence="7">Leaf</tissue>
    </source>
</reference>
<dbReference type="FunFam" id="3.20.20.80:FF:000010">
    <property type="entry name" value="glucan endo-1,3-beta-glucosidase, basic"/>
    <property type="match status" value="1"/>
</dbReference>
<dbReference type="EMBL" id="JAUIZM010000011">
    <property type="protein sequence ID" value="KAK1354898.1"/>
    <property type="molecule type" value="Genomic_DNA"/>
</dbReference>
<feature type="chain" id="PRO_5042068106" evidence="6">
    <location>
        <begin position="26"/>
        <end position="366"/>
    </location>
</feature>
<comment type="caution">
    <text evidence="7">The sequence shown here is derived from an EMBL/GenBank/DDBJ whole genome shotgun (WGS) entry which is preliminary data.</text>
</comment>
<evidence type="ECO:0000256" key="4">
    <source>
        <dbReference type="RuleBase" id="RU004335"/>
    </source>
</evidence>
<gene>
    <name evidence="7" type="ORF">POM88_048154</name>
</gene>
<keyword evidence="2 5" id="KW-0378">Hydrolase</keyword>
<dbReference type="InterPro" id="IPR017853">
    <property type="entry name" value="GH"/>
</dbReference>
<dbReference type="Proteomes" id="UP001237642">
    <property type="component" value="Unassembled WGS sequence"/>
</dbReference>
<dbReference type="InterPro" id="IPR044965">
    <property type="entry name" value="Glyco_hydro_17_plant"/>
</dbReference>
<proteinExistence type="inferred from homology"/>
<dbReference type="PANTHER" id="PTHR32227">
    <property type="entry name" value="GLUCAN ENDO-1,3-BETA-GLUCOSIDASE BG1-RELATED-RELATED"/>
    <property type="match status" value="1"/>
</dbReference>
<evidence type="ECO:0000313" key="8">
    <source>
        <dbReference type="Proteomes" id="UP001237642"/>
    </source>
</evidence>
<accession>A0AAD8GVN4</accession>
<protein>
    <submittedName>
        <fullName evidence="7">Lichenase</fullName>
    </submittedName>
</protein>
<keyword evidence="6" id="KW-0732">Signal</keyword>
<name>A0AAD8GVN4_9APIA</name>
<dbReference type="SUPFAM" id="SSF51445">
    <property type="entry name" value="(Trans)glycosidases"/>
    <property type="match status" value="1"/>
</dbReference>
<dbReference type="PROSITE" id="PS00587">
    <property type="entry name" value="GLYCOSYL_HYDROL_F17"/>
    <property type="match status" value="1"/>
</dbReference>
<evidence type="ECO:0000256" key="5">
    <source>
        <dbReference type="RuleBase" id="RU004336"/>
    </source>
</evidence>
<dbReference type="Gene3D" id="3.20.20.80">
    <property type="entry name" value="Glycosidases"/>
    <property type="match status" value="1"/>
</dbReference>
<dbReference type="AlphaFoldDB" id="A0AAD8GVN4"/>
<dbReference type="GO" id="GO:0005975">
    <property type="term" value="P:carbohydrate metabolic process"/>
    <property type="evidence" value="ECO:0007669"/>
    <property type="project" value="InterPro"/>
</dbReference>
<evidence type="ECO:0000256" key="6">
    <source>
        <dbReference type="SAM" id="SignalP"/>
    </source>
</evidence>
<comment type="similarity">
    <text evidence="1 4">Belongs to the glycosyl hydrolase 17 family.</text>
</comment>
<dbReference type="GO" id="GO:0004553">
    <property type="term" value="F:hydrolase activity, hydrolyzing O-glycosyl compounds"/>
    <property type="evidence" value="ECO:0007669"/>
    <property type="project" value="InterPro"/>
</dbReference>